<accession>A0A090GT98</accession>
<dbReference type="SUPFAM" id="SSF52540">
    <property type="entry name" value="P-loop containing nucleoside triphosphate hydrolases"/>
    <property type="match status" value="1"/>
</dbReference>
<dbReference type="AlphaFoldDB" id="A0A090GT98"/>
<dbReference type="Proteomes" id="UP000046122">
    <property type="component" value="Unassembled WGS sequence"/>
</dbReference>
<keyword evidence="1" id="KW-0547">Nucleotide-binding</keyword>
<name>A0A090GT98_MESPL</name>
<protein>
    <recommendedName>
        <fullName evidence="5">Cell division protein ZapE</fullName>
    </recommendedName>
</protein>
<dbReference type="GO" id="GO:0016887">
    <property type="term" value="F:ATP hydrolysis activity"/>
    <property type="evidence" value="ECO:0007669"/>
    <property type="project" value="InterPro"/>
</dbReference>
<gene>
    <name evidence="3" type="ORF">MPL3365_150186</name>
</gene>
<dbReference type="GO" id="GO:0005737">
    <property type="term" value="C:cytoplasm"/>
    <property type="evidence" value="ECO:0007669"/>
    <property type="project" value="TreeGrafter"/>
</dbReference>
<dbReference type="InterPro" id="IPR005654">
    <property type="entry name" value="ATPase_AFG1-like"/>
</dbReference>
<dbReference type="Gene3D" id="3.40.50.300">
    <property type="entry name" value="P-loop containing nucleotide triphosphate hydrolases"/>
    <property type="match status" value="1"/>
</dbReference>
<dbReference type="InterPro" id="IPR027417">
    <property type="entry name" value="P-loop_NTPase"/>
</dbReference>
<dbReference type="NCBIfam" id="NF040713">
    <property type="entry name" value="ZapE"/>
    <property type="match status" value="1"/>
</dbReference>
<reference evidence="3 4" key="1">
    <citation type="submission" date="2014-08" db="EMBL/GenBank/DDBJ databases">
        <authorList>
            <person name="Moulin Lionel"/>
        </authorList>
    </citation>
    <scope>NUCLEOTIDE SEQUENCE [LARGE SCALE GENOMIC DNA]</scope>
</reference>
<dbReference type="Pfam" id="PF03969">
    <property type="entry name" value="AFG1_ATPase"/>
    <property type="match status" value="1"/>
</dbReference>
<dbReference type="PANTHER" id="PTHR12169:SF6">
    <property type="entry name" value="AFG1-LIKE ATPASE"/>
    <property type="match status" value="1"/>
</dbReference>
<evidence type="ECO:0000256" key="1">
    <source>
        <dbReference type="ARBA" id="ARBA00022741"/>
    </source>
</evidence>
<evidence type="ECO:0000313" key="4">
    <source>
        <dbReference type="Proteomes" id="UP000046122"/>
    </source>
</evidence>
<keyword evidence="2" id="KW-0067">ATP-binding</keyword>
<organism evidence="3 4">
    <name type="scientific">Mesorhizobium plurifarium</name>
    <dbReference type="NCBI Taxonomy" id="69974"/>
    <lineage>
        <taxon>Bacteria</taxon>
        <taxon>Pseudomonadati</taxon>
        <taxon>Pseudomonadota</taxon>
        <taxon>Alphaproteobacteria</taxon>
        <taxon>Hyphomicrobiales</taxon>
        <taxon>Phyllobacteriaceae</taxon>
        <taxon>Mesorhizobium</taxon>
    </lineage>
</organism>
<dbReference type="EMBL" id="CCNE01000007">
    <property type="protein sequence ID" value="CDX52490.1"/>
    <property type="molecule type" value="Genomic_DNA"/>
</dbReference>
<evidence type="ECO:0008006" key="5">
    <source>
        <dbReference type="Google" id="ProtNLM"/>
    </source>
</evidence>
<dbReference type="PANTHER" id="PTHR12169">
    <property type="entry name" value="ATPASE N2B"/>
    <property type="match status" value="1"/>
</dbReference>
<evidence type="ECO:0000256" key="2">
    <source>
        <dbReference type="ARBA" id="ARBA00022840"/>
    </source>
</evidence>
<proteinExistence type="predicted"/>
<dbReference type="GO" id="GO:0005524">
    <property type="term" value="F:ATP binding"/>
    <property type="evidence" value="ECO:0007669"/>
    <property type="project" value="UniProtKB-KW"/>
</dbReference>
<sequence>MHLRDGLQTHATVKQRYDHLVESGAVERDPAQERIVAALDRLIDEISAKRLAHKSSALGWLFAAKRQPREPVKGLYIHGGVGRGKTMLMDMFFELLPVRRKRRVHFNDFMADVQDRIQKHRQARKEGTVKEDDPIPPVARALADQAWVLCFDEFSVTDIADAMILSRLFSALFANGVVLVATSNVAPENLYRDGLNRQLFLPFISLLERNAAVMTLDADKDYRQEKLNRQPVYVTPDDASAERALDEAWKAMTHGKPTEAVTLTLKGRQLVVPRAAGDAARFSFADLCEKPLGARDYLALADRFSTVFIDHVPVLGEGKRNEAKRFILLIDTLYDHRMRLVMSAAGPPQELYTAKRGTEVFEFERTASRLVEMQSRDWLEGWAERREDRAHPAEARQAQA</sequence>
<evidence type="ECO:0000313" key="3">
    <source>
        <dbReference type="EMBL" id="CDX52490.1"/>
    </source>
</evidence>